<dbReference type="AlphaFoldDB" id="A0A1F8FAJ4"/>
<sequence length="423" mass="47837">MTKEIIMQDWAICLPGTFSRLAPHTAALHALHNAYKKGDLASEPSYICTSSVAAIPANIALQRSEEKFIDTERMLINLKKRQFVSLHPQLKKNAAVDFLSMSGLLASAYMAGKLSEKNLTLGRIALIALFPAAYKLSEKAIKDIFNAPSFLVYDNLFNLLMVTLDFDAIFSSPIKIEMPAVNINKTGWTIDEILADPPLYLHGWKNQGWVSVTNFRPEDVDLPPDVRNEKYINKLINGLRVYGHFAPGRHENDDGIIDTAAITNLPVHFAINEGYTNVVILHYNPTSEGPTDRVFKNWVAHLNRAIDLNVSGNTRKTIHGYLRINNDLAELDKQLENLKRLENSLYGPTANQEAIRKFIRNQEESYRRLSYINKKRINFIFARSEPLPDAHFSDFTQDQMIEGINIGWKVGCELVPEINKMIA</sequence>
<comment type="caution">
    <text evidence="1">The sequence shown here is derived from an EMBL/GenBank/DDBJ whole genome shotgun (WGS) entry which is preliminary data.</text>
</comment>
<protein>
    <recommendedName>
        <fullName evidence="3">PNPLA domain-containing protein</fullName>
    </recommendedName>
</protein>
<dbReference type="EMBL" id="MGJO01000026">
    <property type="protein sequence ID" value="OGN09276.1"/>
    <property type="molecule type" value="Genomic_DNA"/>
</dbReference>
<proteinExistence type="predicted"/>
<gene>
    <name evidence="1" type="ORF">A3C61_02800</name>
</gene>
<organism evidence="1 2">
    <name type="scientific">Candidatus Yanofskybacteria bacterium RIFCSPHIGHO2_02_FULL_39_10</name>
    <dbReference type="NCBI Taxonomy" id="1802674"/>
    <lineage>
        <taxon>Bacteria</taxon>
        <taxon>Candidatus Yanofskyibacteriota</taxon>
    </lineage>
</organism>
<evidence type="ECO:0000313" key="1">
    <source>
        <dbReference type="EMBL" id="OGN09276.1"/>
    </source>
</evidence>
<accession>A0A1F8FAJ4</accession>
<name>A0A1F8FAJ4_9BACT</name>
<evidence type="ECO:0000313" key="2">
    <source>
        <dbReference type="Proteomes" id="UP000178908"/>
    </source>
</evidence>
<reference evidence="1 2" key="1">
    <citation type="journal article" date="2016" name="Nat. Commun.">
        <title>Thousands of microbial genomes shed light on interconnected biogeochemical processes in an aquifer system.</title>
        <authorList>
            <person name="Anantharaman K."/>
            <person name="Brown C.T."/>
            <person name="Hug L.A."/>
            <person name="Sharon I."/>
            <person name="Castelle C.J."/>
            <person name="Probst A.J."/>
            <person name="Thomas B.C."/>
            <person name="Singh A."/>
            <person name="Wilkins M.J."/>
            <person name="Karaoz U."/>
            <person name="Brodie E.L."/>
            <person name="Williams K.H."/>
            <person name="Hubbard S.S."/>
            <person name="Banfield J.F."/>
        </authorList>
    </citation>
    <scope>NUCLEOTIDE SEQUENCE [LARGE SCALE GENOMIC DNA]</scope>
</reference>
<dbReference type="Proteomes" id="UP000178908">
    <property type="component" value="Unassembled WGS sequence"/>
</dbReference>
<evidence type="ECO:0008006" key="3">
    <source>
        <dbReference type="Google" id="ProtNLM"/>
    </source>
</evidence>